<proteinExistence type="predicted"/>
<name>A0A0L0DRR0_THETB</name>
<evidence type="ECO:0000313" key="1">
    <source>
        <dbReference type="EMBL" id="KNC54108.1"/>
    </source>
</evidence>
<dbReference type="Gene3D" id="3.40.50.1820">
    <property type="entry name" value="alpha/beta hydrolase"/>
    <property type="match status" value="1"/>
</dbReference>
<gene>
    <name evidence="1" type="ORF">AMSG_09882</name>
</gene>
<organism evidence="1 2">
    <name type="scientific">Thecamonas trahens ATCC 50062</name>
    <dbReference type="NCBI Taxonomy" id="461836"/>
    <lineage>
        <taxon>Eukaryota</taxon>
        <taxon>Apusozoa</taxon>
        <taxon>Apusomonadida</taxon>
        <taxon>Apusomonadidae</taxon>
        <taxon>Thecamonas</taxon>
    </lineage>
</organism>
<dbReference type="SUPFAM" id="SSF53474">
    <property type="entry name" value="alpha/beta-Hydrolases"/>
    <property type="match status" value="1"/>
</dbReference>
<dbReference type="GO" id="GO:0008374">
    <property type="term" value="F:O-acyltransferase activity"/>
    <property type="evidence" value="ECO:0007669"/>
    <property type="project" value="InterPro"/>
</dbReference>
<dbReference type="GeneID" id="25568242"/>
<reference evidence="1 2" key="1">
    <citation type="submission" date="2010-05" db="EMBL/GenBank/DDBJ databases">
        <title>The Genome Sequence of Thecamonas trahens ATCC 50062.</title>
        <authorList>
            <consortium name="The Broad Institute Genome Sequencing Platform"/>
            <person name="Russ C."/>
            <person name="Cuomo C."/>
            <person name="Shea T."/>
            <person name="Young S.K."/>
            <person name="Zeng Q."/>
            <person name="Koehrsen M."/>
            <person name="Haas B."/>
            <person name="Borodovsky M."/>
            <person name="Guigo R."/>
            <person name="Alvarado L."/>
            <person name="Berlin A."/>
            <person name="Bochicchio J."/>
            <person name="Borenstein D."/>
            <person name="Chapman S."/>
            <person name="Chen Z."/>
            <person name="Freedman E."/>
            <person name="Gellesch M."/>
            <person name="Goldberg J."/>
            <person name="Griggs A."/>
            <person name="Gujja S."/>
            <person name="Heilman E."/>
            <person name="Heiman D."/>
            <person name="Hepburn T."/>
            <person name="Howarth C."/>
            <person name="Jen D."/>
            <person name="Larson L."/>
            <person name="Mehta T."/>
            <person name="Park D."/>
            <person name="Pearson M."/>
            <person name="Roberts A."/>
            <person name="Saif S."/>
            <person name="Shenoy N."/>
            <person name="Sisk P."/>
            <person name="Stolte C."/>
            <person name="Sykes S."/>
            <person name="Thomson T."/>
            <person name="Walk T."/>
            <person name="White J."/>
            <person name="Yandava C."/>
            <person name="Burger G."/>
            <person name="Gray M.W."/>
            <person name="Holland P.W.H."/>
            <person name="King N."/>
            <person name="Lang F.B.F."/>
            <person name="Roger A.J."/>
            <person name="Ruiz-Trillo I."/>
            <person name="Lander E."/>
            <person name="Nusbaum C."/>
        </authorList>
    </citation>
    <scope>NUCLEOTIDE SEQUENCE [LARGE SCALE GENOMIC DNA]</scope>
    <source>
        <strain evidence="1 2">ATCC 50062</strain>
    </source>
</reference>
<accession>A0A0L0DRR0</accession>
<dbReference type="PANTHER" id="PTHR11440">
    <property type="entry name" value="LECITHIN-CHOLESTEROL ACYLTRANSFERASE-RELATED"/>
    <property type="match status" value="1"/>
</dbReference>
<dbReference type="EMBL" id="GL349486">
    <property type="protein sequence ID" value="KNC54108.1"/>
    <property type="molecule type" value="Genomic_DNA"/>
</dbReference>
<dbReference type="RefSeq" id="XP_013753931.1">
    <property type="nucleotide sequence ID" value="XM_013898477.1"/>
</dbReference>
<dbReference type="Proteomes" id="UP000054408">
    <property type="component" value="Unassembled WGS sequence"/>
</dbReference>
<dbReference type="OMA" id="QMTPPGV"/>
<dbReference type="GO" id="GO:0006629">
    <property type="term" value="P:lipid metabolic process"/>
    <property type="evidence" value="ECO:0007669"/>
    <property type="project" value="InterPro"/>
</dbReference>
<sequence length="365" mass="38731">MKVGERFASEAHAPVLVIPGLGGSQLNATLAKPHTVHVYCTKNQGSHLQWLKISSLVASRDCFFDNIRLVYDDVDNVYYDSPGVTITPVGYGTMDGVNSLDNEFGFRSITTYMAKLTAAFTAAGYPEWFSATMDMIEEMYTEANGTQVHILGHSMGGAMGSYLLANADPAWKAKYVASFIPMGAPLGGAPGVLKALISGASVGMTFFNISLVKPHDFAVAIRNWHAAVADCIVTDASTGVCYGLNNISRLFVDANATSTAQIYSQTLLLDLGTAPPGVPVHCLIGNSVETEVAFSYPSGLGQQPAATTTMDGDGTVPGTSLRVCGQWGARQSAPVELRTFDKAEHGAMPGNPEILDYLLQIVTTS</sequence>
<dbReference type="InterPro" id="IPR003386">
    <property type="entry name" value="LACT/PDAT_acylTrfase"/>
</dbReference>
<dbReference type="InterPro" id="IPR029058">
    <property type="entry name" value="AB_hydrolase_fold"/>
</dbReference>
<dbReference type="eggNOG" id="KOG2369">
    <property type="taxonomic scope" value="Eukaryota"/>
</dbReference>
<dbReference type="OrthoDB" id="190846at2759"/>
<dbReference type="Pfam" id="PF02450">
    <property type="entry name" value="LCAT"/>
    <property type="match status" value="2"/>
</dbReference>
<dbReference type="STRING" id="461836.A0A0L0DRR0"/>
<protein>
    <submittedName>
        <fullName evidence="1">Group XV phospholipase A2</fullName>
    </submittedName>
</protein>
<evidence type="ECO:0000313" key="2">
    <source>
        <dbReference type="Proteomes" id="UP000054408"/>
    </source>
</evidence>
<dbReference type="AlphaFoldDB" id="A0A0L0DRR0"/>
<keyword evidence="2" id="KW-1185">Reference proteome</keyword>